<proteinExistence type="predicted"/>
<evidence type="ECO:0000259" key="1">
    <source>
        <dbReference type="Pfam" id="PF03235"/>
    </source>
</evidence>
<comment type="caution">
    <text evidence="2">The sequence shown here is derived from an EMBL/GenBank/DDBJ whole genome shotgun (WGS) entry which is preliminary data.</text>
</comment>
<evidence type="ECO:0000313" key="2">
    <source>
        <dbReference type="EMBL" id="MDI5948143.1"/>
    </source>
</evidence>
<dbReference type="PANTHER" id="PTHR39639">
    <property type="entry name" value="CHROMOSOME 16, WHOLE GENOME SHOTGUN SEQUENCE"/>
    <property type="match status" value="1"/>
</dbReference>
<dbReference type="RefSeq" id="WP_282713767.1">
    <property type="nucleotide sequence ID" value="NZ_JASCRY010000001.1"/>
</dbReference>
<dbReference type="Proteomes" id="UP001228643">
    <property type="component" value="Unassembled WGS sequence"/>
</dbReference>
<dbReference type="PANTHER" id="PTHR39639:SF1">
    <property type="entry name" value="DUF262 DOMAIN-CONTAINING PROTEIN"/>
    <property type="match status" value="1"/>
</dbReference>
<name>A0AAW6TKG5_9FLAO</name>
<evidence type="ECO:0000313" key="3">
    <source>
        <dbReference type="Proteomes" id="UP001228643"/>
    </source>
</evidence>
<keyword evidence="3" id="KW-1185">Reference proteome</keyword>
<gene>
    <name evidence="2" type="ORF">QLS97_00640</name>
</gene>
<dbReference type="Pfam" id="PF03235">
    <property type="entry name" value="GmrSD_N"/>
    <property type="match status" value="1"/>
</dbReference>
<sequence length="364" mass="42304">MDNKSTVLANRIFPDNDDFEVEVINIPAEKRKLITETYDFTVSTIVEYINNKHIVIPNFQRGYVWNRAQASRLIESLIIQCPIPVIYLSQNNDETLSVIDGNQRLTSISLFLNNEFPLTGLVTYPELEGLTFNELDPRFQRHIINRTIRCIAILKDTHPQIKFDVFERLNTGSVRLNPQELRHGIYSGKFLTEIEELGKGSLFKKLTSTTNDNRMKGDELILRYFTLLERLQNYEKPMTVFLNKYAEDNRFLPADRIEILSENFKSNLNKCHLLYGDFTFKTFDETKKRLKANTALFEAQMLSMNNIDPTLEQIEAVNKVGVIDKVLELLNTEDFYNTITKGTTDNRVVKKRISDYTAFLQTIF</sequence>
<feature type="domain" description="GmrSD restriction endonucleases N-terminal" evidence="1">
    <location>
        <begin position="48"/>
        <end position="186"/>
    </location>
</feature>
<accession>A0AAW6TKG5</accession>
<dbReference type="InterPro" id="IPR004919">
    <property type="entry name" value="GmrSD_N"/>
</dbReference>
<reference evidence="2 3" key="1">
    <citation type="submission" date="2023-04" db="EMBL/GenBank/DDBJ databases">
        <title>Two novel species of Flavobacterium.</title>
        <authorList>
            <person name="Liu Q."/>
            <person name="Xin Y.-H."/>
        </authorList>
    </citation>
    <scope>NUCLEOTIDE SEQUENCE [LARGE SCALE GENOMIC DNA]</scope>
    <source>
        <strain evidence="2 3">LB2P87</strain>
    </source>
</reference>
<dbReference type="AlphaFoldDB" id="A0AAW6TKG5"/>
<dbReference type="EMBL" id="JASCRY010000001">
    <property type="protein sequence ID" value="MDI5948143.1"/>
    <property type="molecule type" value="Genomic_DNA"/>
</dbReference>
<protein>
    <submittedName>
        <fullName evidence="2">DUF262 domain-containing protein</fullName>
    </submittedName>
</protein>
<organism evidence="2 3">
    <name type="scientific">Flavobacterium yafengii</name>
    <dbReference type="NCBI Taxonomy" id="3041253"/>
    <lineage>
        <taxon>Bacteria</taxon>
        <taxon>Pseudomonadati</taxon>
        <taxon>Bacteroidota</taxon>
        <taxon>Flavobacteriia</taxon>
        <taxon>Flavobacteriales</taxon>
        <taxon>Flavobacteriaceae</taxon>
        <taxon>Flavobacterium</taxon>
    </lineage>
</organism>